<proteinExistence type="predicted"/>
<name>A0A699L1B6_TANCI</name>
<protein>
    <submittedName>
        <fullName evidence="2">Uncharacterized protein</fullName>
    </submittedName>
</protein>
<gene>
    <name evidence="2" type="ORF">Tci_686775</name>
</gene>
<dbReference type="EMBL" id="BKCJ010562537">
    <property type="protein sequence ID" value="GFB14804.1"/>
    <property type="molecule type" value="Genomic_DNA"/>
</dbReference>
<organism evidence="2">
    <name type="scientific">Tanacetum cinerariifolium</name>
    <name type="common">Dalmatian daisy</name>
    <name type="synonym">Chrysanthemum cinerariifolium</name>
    <dbReference type="NCBI Taxonomy" id="118510"/>
    <lineage>
        <taxon>Eukaryota</taxon>
        <taxon>Viridiplantae</taxon>
        <taxon>Streptophyta</taxon>
        <taxon>Embryophyta</taxon>
        <taxon>Tracheophyta</taxon>
        <taxon>Spermatophyta</taxon>
        <taxon>Magnoliopsida</taxon>
        <taxon>eudicotyledons</taxon>
        <taxon>Gunneridae</taxon>
        <taxon>Pentapetalae</taxon>
        <taxon>asterids</taxon>
        <taxon>campanulids</taxon>
        <taxon>Asterales</taxon>
        <taxon>Asteraceae</taxon>
        <taxon>Asteroideae</taxon>
        <taxon>Anthemideae</taxon>
        <taxon>Anthemidinae</taxon>
        <taxon>Tanacetum</taxon>
    </lineage>
</organism>
<accession>A0A699L1B6</accession>
<feature type="region of interest" description="Disordered" evidence="1">
    <location>
        <begin position="1"/>
        <end position="29"/>
    </location>
</feature>
<sequence length="115" mass="12863">MPPQGEKRGVPRKLLKTTKSKTNKPCLPGRRVRDIRNLDAPPTTKKLNQIHSHQAFKKEMVVGFNSISTIRAQDTWNVDAYVRKVNPSRKLIKEHTPKKNINLDGKNLGPSSGGG</sequence>
<evidence type="ECO:0000256" key="1">
    <source>
        <dbReference type="SAM" id="MobiDB-lite"/>
    </source>
</evidence>
<reference evidence="2" key="1">
    <citation type="journal article" date="2019" name="Sci. Rep.">
        <title>Draft genome of Tanacetum cinerariifolium, the natural source of mosquito coil.</title>
        <authorList>
            <person name="Yamashiro T."/>
            <person name="Shiraishi A."/>
            <person name="Satake H."/>
            <person name="Nakayama K."/>
        </authorList>
    </citation>
    <scope>NUCLEOTIDE SEQUENCE</scope>
</reference>
<dbReference type="AlphaFoldDB" id="A0A699L1B6"/>
<evidence type="ECO:0000313" key="2">
    <source>
        <dbReference type="EMBL" id="GFB14804.1"/>
    </source>
</evidence>
<feature type="region of interest" description="Disordered" evidence="1">
    <location>
        <begin position="93"/>
        <end position="115"/>
    </location>
</feature>
<feature type="compositionally biased region" description="Basic residues" evidence="1">
    <location>
        <begin position="10"/>
        <end position="22"/>
    </location>
</feature>
<comment type="caution">
    <text evidence="2">The sequence shown here is derived from an EMBL/GenBank/DDBJ whole genome shotgun (WGS) entry which is preliminary data.</text>
</comment>